<gene>
    <name evidence="2" type="ORF">CVT25_005545</name>
</gene>
<dbReference type="EMBL" id="NHYD01003953">
    <property type="protein sequence ID" value="PPQ68635.1"/>
    <property type="molecule type" value="Genomic_DNA"/>
</dbReference>
<organism evidence="2 3">
    <name type="scientific">Psilocybe cyanescens</name>
    <dbReference type="NCBI Taxonomy" id="93625"/>
    <lineage>
        <taxon>Eukaryota</taxon>
        <taxon>Fungi</taxon>
        <taxon>Dikarya</taxon>
        <taxon>Basidiomycota</taxon>
        <taxon>Agaricomycotina</taxon>
        <taxon>Agaricomycetes</taxon>
        <taxon>Agaricomycetidae</taxon>
        <taxon>Agaricales</taxon>
        <taxon>Agaricineae</taxon>
        <taxon>Strophariaceae</taxon>
        <taxon>Psilocybe</taxon>
    </lineage>
</organism>
<accession>A0A409VQS3</accession>
<dbReference type="OrthoDB" id="4121058at2759"/>
<keyword evidence="3" id="KW-1185">Reference proteome</keyword>
<dbReference type="InParanoid" id="A0A409VQS3"/>
<evidence type="ECO:0000313" key="2">
    <source>
        <dbReference type="EMBL" id="PPQ68635.1"/>
    </source>
</evidence>
<evidence type="ECO:0000313" key="3">
    <source>
        <dbReference type="Proteomes" id="UP000283269"/>
    </source>
</evidence>
<reference evidence="2 3" key="1">
    <citation type="journal article" date="2018" name="Evol. Lett.">
        <title>Horizontal gene cluster transfer increased hallucinogenic mushroom diversity.</title>
        <authorList>
            <person name="Reynolds H.T."/>
            <person name="Vijayakumar V."/>
            <person name="Gluck-Thaler E."/>
            <person name="Korotkin H.B."/>
            <person name="Matheny P.B."/>
            <person name="Slot J.C."/>
        </authorList>
    </citation>
    <scope>NUCLEOTIDE SEQUENCE [LARGE SCALE GENOMIC DNA]</scope>
    <source>
        <strain evidence="2 3">2631</strain>
    </source>
</reference>
<feature type="region of interest" description="Disordered" evidence="1">
    <location>
        <begin position="65"/>
        <end position="84"/>
    </location>
</feature>
<protein>
    <submittedName>
        <fullName evidence="2">Uncharacterized protein</fullName>
    </submittedName>
</protein>
<comment type="caution">
    <text evidence="2">The sequence shown here is derived from an EMBL/GenBank/DDBJ whole genome shotgun (WGS) entry which is preliminary data.</text>
</comment>
<dbReference type="Proteomes" id="UP000283269">
    <property type="component" value="Unassembled WGS sequence"/>
</dbReference>
<evidence type="ECO:0000256" key="1">
    <source>
        <dbReference type="SAM" id="MobiDB-lite"/>
    </source>
</evidence>
<sequence>MSYIDSDSESGSHHGLSVISRGTFMFKERKIFAEFEGQCHPHTNSAQLHRLLTYEAPPSVLTKAGTVAKRQPKDTHVDPYANYY</sequence>
<name>A0A409VQS3_PSICY</name>
<dbReference type="AlphaFoldDB" id="A0A409VQS3"/>
<proteinExistence type="predicted"/>